<gene>
    <name evidence="10" type="ORF">KKC1_00320</name>
</gene>
<dbReference type="PANTHER" id="PTHR10815">
    <property type="entry name" value="METHYLATED-DNA--PROTEIN-CYSTEINE METHYLTRANSFERASE"/>
    <property type="match status" value="1"/>
</dbReference>
<comment type="catalytic activity">
    <reaction evidence="1">
        <text>a 4-O-methyl-thymidine in DNA + L-cysteinyl-[protein] = a thymidine in DNA + S-methyl-L-cysteinyl-[protein]</text>
        <dbReference type="Rhea" id="RHEA:53428"/>
        <dbReference type="Rhea" id="RHEA-COMP:10131"/>
        <dbReference type="Rhea" id="RHEA-COMP:10132"/>
        <dbReference type="Rhea" id="RHEA-COMP:13555"/>
        <dbReference type="Rhea" id="RHEA-COMP:13556"/>
        <dbReference type="ChEBI" id="CHEBI:29950"/>
        <dbReference type="ChEBI" id="CHEBI:82612"/>
        <dbReference type="ChEBI" id="CHEBI:137386"/>
        <dbReference type="ChEBI" id="CHEBI:137387"/>
        <dbReference type="EC" id="2.1.1.63"/>
    </reaction>
</comment>
<dbReference type="InterPro" id="IPR014048">
    <property type="entry name" value="MethylDNA_cys_MeTrfase_DNA-bd"/>
</dbReference>
<evidence type="ECO:0000259" key="9">
    <source>
        <dbReference type="Pfam" id="PF01035"/>
    </source>
</evidence>
<dbReference type="RefSeq" id="WP_143288643.1">
    <property type="nucleotide sequence ID" value="NZ_BDGJ01000001.1"/>
</dbReference>
<dbReference type="GO" id="GO:0006281">
    <property type="term" value="P:DNA repair"/>
    <property type="evidence" value="ECO:0007669"/>
    <property type="project" value="UniProtKB-KW"/>
</dbReference>
<feature type="domain" description="Methylated-DNA-[protein]-cysteine S-methyltransferase DNA binding" evidence="9">
    <location>
        <begin position="82"/>
        <end position="161"/>
    </location>
</feature>
<evidence type="ECO:0000313" key="10">
    <source>
        <dbReference type="EMBL" id="GAW90870.1"/>
    </source>
</evidence>
<evidence type="ECO:0000256" key="4">
    <source>
        <dbReference type="ARBA" id="ARBA00022603"/>
    </source>
</evidence>
<dbReference type="EMBL" id="BDGJ01000001">
    <property type="protein sequence ID" value="GAW90870.1"/>
    <property type="molecule type" value="Genomic_DNA"/>
</dbReference>
<dbReference type="FunFam" id="1.10.10.10:FF:000214">
    <property type="entry name" value="Methylated-DNA--protein-cysteine methyltransferase"/>
    <property type="match status" value="1"/>
</dbReference>
<proteinExistence type="inferred from homology"/>
<evidence type="ECO:0000256" key="6">
    <source>
        <dbReference type="ARBA" id="ARBA00022763"/>
    </source>
</evidence>
<evidence type="ECO:0000256" key="7">
    <source>
        <dbReference type="ARBA" id="ARBA00023204"/>
    </source>
</evidence>
<dbReference type="InterPro" id="IPR036388">
    <property type="entry name" value="WH-like_DNA-bd_sf"/>
</dbReference>
<dbReference type="PROSITE" id="PS00374">
    <property type="entry name" value="MGMT"/>
    <property type="match status" value="1"/>
</dbReference>
<evidence type="ECO:0000256" key="2">
    <source>
        <dbReference type="ARBA" id="ARBA00008711"/>
    </source>
</evidence>
<evidence type="ECO:0000313" key="11">
    <source>
        <dbReference type="Proteomes" id="UP000197032"/>
    </source>
</evidence>
<comment type="similarity">
    <text evidence="2">Belongs to the MGMT family.</text>
</comment>
<evidence type="ECO:0000256" key="1">
    <source>
        <dbReference type="ARBA" id="ARBA00001286"/>
    </source>
</evidence>
<dbReference type="GO" id="GO:0032259">
    <property type="term" value="P:methylation"/>
    <property type="evidence" value="ECO:0007669"/>
    <property type="project" value="UniProtKB-KW"/>
</dbReference>
<accession>A0A1Z5HNM4</accession>
<dbReference type="InterPro" id="IPR036631">
    <property type="entry name" value="MGMT_N_sf"/>
</dbReference>
<reference evidence="11" key="1">
    <citation type="journal article" date="2017" name="Appl. Environ. Microbiol.">
        <title>Genomic analysis of Calderihabitans maritimus KKC1, a thermophilic hydrogenogenic carboxydotrophic bacterium isolated from marine sediment.</title>
        <authorList>
            <person name="Omae K."/>
            <person name="Yoneda Y."/>
            <person name="Fukuyama Y."/>
            <person name="Yoshida T."/>
            <person name="Sako Y."/>
        </authorList>
    </citation>
    <scope>NUCLEOTIDE SEQUENCE [LARGE SCALE GENOMIC DNA]</scope>
    <source>
        <strain evidence="11">KKC1</strain>
    </source>
</reference>
<dbReference type="InterPro" id="IPR036217">
    <property type="entry name" value="MethylDNA_cys_MeTrfase_DNAb"/>
</dbReference>
<keyword evidence="6" id="KW-0227">DNA damage</keyword>
<name>A0A1Z5HNM4_9FIRM</name>
<dbReference type="SUPFAM" id="SSF53155">
    <property type="entry name" value="Methylated DNA-protein cysteine methyltransferase domain"/>
    <property type="match status" value="1"/>
</dbReference>
<evidence type="ECO:0000256" key="8">
    <source>
        <dbReference type="ARBA" id="ARBA00049348"/>
    </source>
</evidence>
<keyword evidence="4 10" id="KW-0489">Methyltransferase</keyword>
<keyword evidence="11" id="KW-1185">Reference proteome</keyword>
<comment type="caution">
    <text evidence="10">The sequence shown here is derived from an EMBL/GenBank/DDBJ whole genome shotgun (WGS) entry which is preliminary data.</text>
</comment>
<dbReference type="EC" id="2.1.1.63" evidence="3"/>
<protein>
    <recommendedName>
        <fullName evidence="3">methylated-DNA--[protein]-cysteine S-methyltransferase</fullName>
        <ecNumber evidence="3">2.1.1.63</ecNumber>
    </recommendedName>
</protein>
<sequence length="175" mass="19876">MQAVFVNTRLGWIGVTASSRGIVALMLPQKKLETECPSKKSVERAALRAFPFMDRLLNDLIDYSDGKKVDFYYPIDWSGYTPFQRAVLEKVRQIPYGQVRSYRWVASQLGKPGAAQAVGQVLKRNRIPIILPCHRVIQRDGHLGGFSAGTALKQKLLELERARADRFMKRDNRGK</sequence>
<dbReference type="AlphaFoldDB" id="A0A1Z5HNM4"/>
<dbReference type="Gene3D" id="1.10.10.10">
    <property type="entry name" value="Winged helix-like DNA-binding domain superfamily/Winged helix DNA-binding domain"/>
    <property type="match status" value="1"/>
</dbReference>
<organism evidence="10 11">
    <name type="scientific">Calderihabitans maritimus</name>
    <dbReference type="NCBI Taxonomy" id="1246530"/>
    <lineage>
        <taxon>Bacteria</taxon>
        <taxon>Bacillati</taxon>
        <taxon>Bacillota</taxon>
        <taxon>Clostridia</taxon>
        <taxon>Neomoorellales</taxon>
        <taxon>Calderihabitantaceae</taxon>
        <taxon>Calderihabitans</taxon>
    </lineage>
</organism>
<dbReference type="Proteomes" id="UP000197032">
    <property type="component" value="Unassembled WGS sequence"/>
</dbReference>
<evidence type="ECO:0000256" key="3">
    <source>
        <dbReference type="ARBA" id="ARBA00011918"/>
    </source>
</evidence>
<keyword evidence="5 10" id="KW-0808">Transferase</keyword>
<keyword evidence="7" id="KW-0234">DNA repair</keyword>
<comment type="catalytic activity">
    <reaction evidence="8">
        <text>a 6-O-methyl-2'-deoxyguanosine in DNA + L-cysteinyl-[protein] = S-methyl-L-cysteinyl-[protein] + a 2'-deoxyguanosine in DNA</text>
        <dbReference type="Rhea" id="RHEA:24000"/>
        <dbReference type="Rhea" id="RHEA-COMP:10131"/>
        <dbReference type="Rhea" id="RHEA-COMP:10132"/>
        <dbReference type="Rhea" id="RHEA-COMP:11367"/>
        <dbReference type="Rhea" id="RHEA-COMP:11368"/>
        <dbReference type="ChEBI" id="CHEBI:29950"/>
        <dbReference type="ChEBI" id="CHEBI:82612"/>
        <dbReference type="ChEBI" id="CHEBI:85445"/>
        <dbReference type="ChEBI" id="CHEBI:85448"/>
        <dbReference type="EC" id="2.1.1.63"/>
    </reaction>
</comment>
<dbReference type="NCBIfam" id="TIGR00589">
    <property type="entry name" value="ogt"/>
    <property type="match status" value="1"/>
</dbReference>
<dbReference type="SUPFAM" id="SSF46767">
    <property type="entry name" value="Methylated DNA-protein cysteine methyltransferase, C-terminal domain"/>
    <property type="match status" value="1"/>
</dbReference>
<dbReference type="GO" id="GO:0003908">
    <property type="term" value="F:methylated-DNA-[protein]-cysteine S-methyltransferase activity"/>
    <property type="evidence" value="ECO:0007669"/>
    <property type="project" value="UniProtKB-EC"/>
</dbReference>
<dbReference type="CDD" id="cd06445">
    <property type="entry name" value="ATase"/>
    <property type="match status" value="1"/>
</dbReference>
<dbReference type="Pfam" id="PF01035">
    <property type="entry name" value="DNA_binding_1"/>
    <property type="match status" value="1"/>
</dbReference>
<dbReference type="PANTHER" id="PTHR10815:SF13">
    <property type="entry name" value="METHYLATED-DNA--PROTEIN-CYSTEINE METHYLTRANSFERASE"/>
    <property type="match status" value="1"/>
</dbReference>
<evidence type="ECO:0000256" key="5">
    <source>
        <dbReference type="ARBA" id="ARBA00022679"/>
    </source>
</evidence>
<dbReference type="InterPro" id="IPR001497">
    <property type="entry name" value="MethylDNA_cys_MeTrfase_AS"/>
</dbReference>
<dbReference type="OrthoDB" id="9789813at2"/>